<sequence>MSNTTVKRGEGILSRNRGVLVAFGIIGTWAISLIVLLLIDISQLAIGWRIAATIWQTFLYTGLFITAHDAMHGAIAPSNPKLNQRIGSFALLVYALFDYKKMMRTHWLHHQQPASEVDPDFHNGKFKNFFAWYGYFMFRYWSWVRLFGLMAIYNIISLVLKVPEVNLNWFWVAPAIASSLQLFFFGTYLPHREPEGGYVNENRAQSSNWSVFWSFVTCYHFGYHEEHHEQPNVPWWRLPELHQRKLNAD</sequence>
<dbReference type="InterPro" id="IPR005804">
    <property type="entry name" value="FA_desaturase_dom"/>
</dbReference>
<reference evidence="5 6" key="1">
    <citation type="submission" date="2018-02" db="EMBL/GenBank/DDBJ databases">
        <authorList>
            <person name="Cohen D.B."/>
            <person name="Kent A.D."/>
        </authorList>
    </citation>
    <scope>NUCLEOTIDE SEQUENCE [LARGE SCALE GENOMIC DNA]</scope>
    <source>
        <strain evidence="5 6">ULC007</strain>
    </source>
</reference>
<dbReference type="NCBIfam" id="NF045690">
    <property type="entry name" value="BCarotKetCrtW"/>
    <property type="match status" value="1"/>
</dbReference>
<name>A0A2T1D6Q4_9CYAN</name>
<dbReference type="InterPro" id="IPR054681">
    <property type="entry name" value="CrtW-like"/>
</dbReference>
<keyword evidence="3" id="KW-0472">Membrane</keyword>
<gene>
    <name evidence="5" type="ORF">C7B65_22460</name>
</gene>
<protein>
    <submittedName>
        <fullName evidence="5">Beta-carotene ketolase</fullName>
    </submittedName>
</protein>
<dbReference type="Pfam" id="PF00487">
    <property type="entry name" value="FA_desaturase"/>
    <property type="match status" value="1"/>
</dbReference>
<evidence type="ECO:0000313" key="5">
    <source>
        <dbReference type="EMBL" id="PSB16205.1"/>
    </source>
</evidence>
<dbReference type="Proteomes" id="UP000238634">
    <property type="component" value="Unassembled WGS sequence"/>
</dbReference>
<dbReference type="STRING" id="1920490.GCA_001895925_02519"/>
<dbReference type="AlphaFoldDB" id="A0A2T1D6Q4"/>
<accession>A0A2T1D6Q4</accession>
<feature type="transmembrane region" description="Helical" evidence="3">
    <location>
        <begin position="169"/>
        <end position="189"/>
    </location>
</feature>
<comment type="caution">
    <text evidence="5">The sequence shown here is derived from an EMBL/GenBank/DDBJ whole genome shotgun (WGS) entry which is preliminary data.</text>
</comment>
<comment type="similarity">
    <text evidence="2">Belongs to the fatty acid desaturase type 2 family.</text>
</comment>
<dbReference type="OrthoDB" id="9792534at2"/>
<organism evidence="5 6">
    <name type="scientific">Phormidesmis priestleyi ULC007</name>
    <dbReference type="NCBI Taxonomy" id="1920490"/>
    <lineage>
        <taxon>Bacteria</taxon>
        <taxon>Bacillati</taxon>
        <taxon>Cyanobacteriota</taxon>
        <taxon>Cyanophyceae</taxon>
        <taxon>Leptolyngbyales</taxon>
        <taxon>Leptolyngbyaceae</taxon>
        <taxon>Phormidesmis</taxon>
    </lineage>
</organism>
<evidence type="ECO:0000313" key="6">
    <source>
        <dbReference type="Proteomes" id="UP000238634"/>
    </source>
</evidence>
<evidence type="ECO:0000256" key="2">
    <source>
        <dbReference type="ARBA" id="ARBA00008749"/>
    </source>
</evidence>
<evidence type="ECO:0000256" key="3">
    <source>
        <dbReference type="SAM" id="Phobius"/>
    </source>
</evidence>
<feature type="transmembrane region" description="Helical" evidence="3">
    <location>
        <begin position="20"/>
        <end position="39"/>
    </location>
</feature>
<keyword evidence="6" id="KW-1185">Reference proteome</keyword>
<keyword evidence="3" id="KW-0812">Transmembrane</keyword>
<feature type="transmembrane region" description="Helical" evidence="3">
    <location>
        <begin position="143"/>
        <end position="163"/>
    </location>
</feature>
<feature type="domain" description="Fatty acid desaturase" evidence="4">
    <location>
        <begin position="141"/>
        <end position="244"/>
    </location>
</feature>
<keyword evidence="3" id="KW-1133">Transmembrane helix</keyword>
<evidence type="ECO:0000259" key="4">
    <source>
        <dbReference type="Pfam" id="PF00487"/>
    </source>
</evidence>
<dbReference type="GO" id="GO:0006629">
    <property type="term" value="P:lipid metabolic process"/>
    <property type="evidence" value="ECO:0007669"/>
    <property type="project" value="InterPro"/>
</dbReference>
<dbReference type="EMBL" id="PVWG01000046">
    <property type="protein sequence ID" value="PSB16205.1"/>
    <property type="molecule type" value="Genomic_DNA"/>
</dbReference>
<evidence type="ECO:0000256" key="1">
    <source>
        <dbReference type="ARBA" id="ARBA00001954"/>
    </source>
</evidence>
<proteinExistence type="inferred from homology"/>
<comment type="cofactor">
    <cofactor evidence="1">
        <name>Fe(2+)</name>
        <dbReference type="ChEBI" id="CHEBI:29033"/>
    </cofactor>
</comment>
<feature type="transmembrane region" description="Helical" evidence="3">
    <location>
        <begin position="46"/>
        <end position="67"/>
    </location>
</feature>
<reference evidence="5 6" key="2">
    <citation type="submission" date="2018-03" db="EMBL/GenBank/DDBJ databases">
        <title>The ancient ancestry and fast evolution of plastids.</title>
        <authorList>
            <person name="Moore K.R."/>
            <person name="Magnabosco C."/>
            <person name="Momper L."/>
            <person name="Gold D.A."/>
            <person name="Bosak T."/>
            <person name="Fournier G.P."/>
        </authorList>
    </citation>
    <scope>NUCLEOTIDE SEQUENCE [LARGE SCALE GENOMIC DNA]</scope>
    <source>
        <strain evidence="5 6">ULC007</strain>
    </source>
</reference>